<organism evidence="1 2">
    <name type="scientific">Syntrophus aciditrophicus (strain SB)</name>
    <dbReference type="NCBI Taxonomy" id="56780"/>
    <lineage>
        <taxon>Bacteria</taxon>
        <taxon>Pseudomonadati</taxon>
        <taxon>Thermodesulfobacteriota</taxon>
        <taxon>Syntrophia</taxon>
        <taxon>Syntrophales</taxon>
        <taxon>Syntrophaceae</taxon>
        <taxon>Syntrophus</taxon>
    </lineage>
</organism>
<dbReference type="EMBL" id="CP000252">
    <property type="protein sequence ID" value="ABC76546.1"/>
    <property type="molecule type" value="Genomic_DNA"/>
</dbReference>
<dbReference type="AlphaFoldDB" id="Q2LR35"/>
<name>Q2LR35_SYNAS</name>
<protein>
    <submittedName>
        <fullName evidence="1">Hypothetical cytosolic protein</fullName>
    </submittedName>
</protein>
<dbReference type="STRING" id="56780.SYN_01731"/>
<keyword evidence="2" id="KW-1185">Reference proteome</keyword>
<accession>Q2LR35</accession>
<evidence type="ECO:0000313" key="1">
    <source>
        <dbReference type="EMBL" id="ABC76546.1"/>
    </source>
</evidence>
<dbReference type="KEGG" id="sat:SYN_01731"/>
<dbReference type="Proteomes" id="UP000001933">
    <property type="component" value="Chromosome"/>
</dbReference>
<evidence type="ECO:0000313" key="2">
    <source>
        <dbReference type="Proteomes" id="UP000001933"/>
    </source>
</evidence>
<dbReference type="HOGENOM" id="CLU_2829695_0_0_7"/>
<dbReference type="InParanoid" id="Q2LR35"/>
<reference evidence="1 2" key="1">
    <citation type="journal article" date="2007" name="Proc. Natl. Acad. Sci. U.S.A.">
        <title>The genome of Syntrophus aciditrophicus: life at the thermodynamic limit of microbial growth.</title>
        <authorList>
            <person name="McInerney M.J."/>
            <person name="Rohlin L."/>
            <person name="Mouttaki H."/>
            <person name="Kim U."/>
            <person name="Krupp R.S."/>
            <person name="Rios-Hernandez L."/>
            <person name="Sieber J."/>
            <person name="Struchtemeyer C.G."/>
            <person name="Bhattacharyya A."/>
            <person name="Campbell J.W."/>
            <person name="Gunsalus R.P."/>
        </authorList>
    </citation>
    <scope>NUCLEOTIDE SEQUENCE [LARGE SCALE GENOMIC DNA]</scope>
    <source>
        <strain evidence="1 2">SB</strain>
    </source>
</reference>
<proteinExistence type="predicted"/>
<sequence>MNFFPFLINASKNRSHRAENSLTESGLSHRVAFRRREVILKLQFFNFSRNPRKRLNENKKMRGKYL</sequence>
<gene>
    <name evidence="1" type="ORF">SYN_01731</name>
</gene>